<reference evidence="6" key="2">
    <citation type="journal article" date="2016" name="Sci. Rep.">
        <title>Dictyocaulus viviparus genome, variome and transcriptome elucidate lungworm biology and support future intervention.</title>
        <authorList>
            <person name="McNulty S.N."/>
            <person name="Strube C."/>
            <person name="Rosa B.A."/>
            <person name="Martin J.C."/>
            <person name="Tyagi R."/>
            <person name="Choi Y.J."/>
            <person name="Wang Q."/>
            <person name="Hallsworth Pepin K."/>
            <person name="Zhang X."/>
            <person name="Ozersky P."/>
            <person name="Wilson R.K."/>
            <person name="Sternberg P.W."/>
            <person name="Gasser R.B."/>
            <person name="Mitreva M."/>
        </authorList>
    </citation>
    <scope>NUCLEOTIDE SEQUENCE [LARGE SCALE GENOMIC DNA]</scope>
    <source>
        <strain evidence="6">HannoverDv2000</strain>
    </source>
</reference>
<evidence type="ECO:0000256" key="3">
    <source>
        <dbReference type="SAM" id="MobiDB-lite"/>
    </source>
</evidence>
<dbReference type="Gene3D" id="1.20.930.10">
    <property type="entry name" value="Conserved domain common to transcription factors TFIIS, elongin A, CRSP70"/>
    <property type="match status" value="1"/>
</dbReference>
<dbReference type="EMBL" id="KN716300">
    <property type="protein sequence ID" value="KJH47599.1"/>
    <property type="molecule type" value="Genomic_DNA"/>
</dbReference>
<keyword evidence="6" id="KW-1185">Reference proteome</keyword>
<feature type="region of interest" description="Disordered" evidence="3">
    <location>
        <begin position="478"/>
        <end position="512"/>
    </location>
</feature>
<feature type="compositionally biased region" description="Polar residues" evidence="3">
    <location>
        <begin position="115"/>
        <end position="142"/>
    </location>
</feature>
<protein>
    <submittedName>
        <fullName evidence="5">IWS1protein</fullName>
    </submittedName>
</protein>
<dbReference type="PANTHER" id="PTHR46010">
    <property type="entry name" value="PROTEIN IWS1 HOMOLOG"/>
    <property type="match status" value="1"/>
</dbReference>
<evidence type="ECO:0000256" key="2">
    <source>
        <dbReference type="PROSITE-ProRule" id="PRU00649"/>
    </source>
</evidence>
<dbReference type="InterPro" id="IPR051037">
    <property type="entry name" value="RNAPII_TF_IWS1"/>
</dbReference>
<feature type="compositionally biased region" description="Acidic residues" evidence="3">
    <location>
        <begin position="97"/>
        <end position="108"/>
    </location>
</feature>
<comment type="subcellular location">
    <subcellularLocation>
        <location evidence="2">Nucleus</location>
    </subcellularLocation>
</comment>
<dbReference type="GO" id="GO:0005634">
    <property type="term" value="C:nucleus"/>
    <property type="evidence" value="ECO:0007669"/>
    <property type="project" value="UniProtKB-SubCell"/>
</dbReference>
<dbReference type="STRING" id="29172.A0A0D8XUZ7"/>
<dbReference type="OrthoDB" id="21124at2759"/>
<dbReference type="InterPro" id="IPR017923">
    <property type="entry name" value="TFIIS_N"/>
</dbReference>
<sequence>MDGGESPLHDIVSPSTEDGEYSNSCDIPSQEYHNVHSPKECNDDVLLQNHGYETPQPNSPVDSASHVSTPSSSNSMGQYGESANEFDAGSPNIPDSPEADQYEGNVDESEPHLPSPTSSLGENETSISQTLQPESPAQSTSESKIKKTDEKSTGDTSADDEHNSEKPQSDDGSDKGKIERRRMISSDDNGDDDDSGDDSDGRKNLLDSDDSDEDLDEEQRKKKLGNLIVNIFGEDIDEDADVTHEDDDEQAHKPDEESLKVERDDYGSGEKIDRDSAGFQWDFDLMLREKKAEKKRKRRRRDAGIDIINDDDGLIAHMVNAMKNAAKEDRYSNTERKPALKKRKMLHEVKMMLLRMDMIEAMIDGGMMSAVSEWLAPLPDKSLPALEIRTELLKILSGFGNLDQLRLSHETLTRILQIPGAGVLKQSGLGRAVMLLYKHPRETKENKAMAAHIIREWSRPIFQLDTDFRSVSREERVQRDLEHMSSVKKKRMSGEGGSTALPTPPKSKEREINRARVPRPSTKDYVVRPKSNVEGEFKGERKGKAFARLDKTHREFLERTKRVKAKRAVGVSLEGRNLAL</sequence>
<reference evidence="5 6" key="1">
    <citation type="submission" date="2013-11" db="EMBL/GenBank/DDBJ databases">
        <title>Draft genome of the bovine lungworm Dictyocaulus viviparus.</title>
        <authorList>
            <person name="Mitreva M."/>
        </authorList>
    </citation>
    <scope>NUCLEOTIDE SEQUENCE [LARGE SCALE GENOMIC DNA]</scope>
    <source>
        <strain evidence="5 6">HannoverDv2000</strain>
    </source>
</reference>
<evidence type="ECO:0000313" key="5">
    <source>
        <dbReference type="EMBL" id="KJH47599.1"/>
    </source>
</evidence>
<organism evidence="5 6">
    <name type="scientific">Dictyocaulus viviparus</name>
    <name type="common">Bovine lungworm</name>
    <dbReference type="NCBI Taxonomy" id="29172"/>
    <lineage>
        <taxon>Eukaryota</taxon>
        <taxon>Metazoa</taxon>
        <taxon>Ecdysozoa</taxon>
        <taxon>Nematoda</taxon>
        <taxon>Chromadorea</taxon>
        <taxon>Rhabditida</taxon>
        <taxon>Rhabditina</taxon>
        <taxon>Rhabditomorpha</taxon>
        <taxon>Strongyloidea</taxon>
        <taxon>Metastrongylidae</taxon>
        <taxon>Dictyocaulus</taxon>
    </lineage>
</organism>
<keyword evidence="2" id="KW-0539">Nucleus</keyword>
<feature type="compositionally biased region" description="Acidic residues" evidence="3">
    <location>
        <begin position="207"/>
        <end position="217"/>
    </location>
</feature>
<feature type="compositionally biased region" description="Basic and acidic residues" evidence="3">
    <location>
        <begin position="143"/>
        <end position="185"/>
    </location>
</feature>
<dbReference type="AlphaFoldDB" id="A0A0D8XUZ7"/>
<gene>
    <name evidence="5" type="ORF">DICVIV_06306</name>
</gene>
<accession>A0A0D8XUZ7</accession>
<feature type="region of interest" description="Disordered" evidence="3">
    <location>
        <begin position="1"/>
        <end position="271"/>
    </location>
</feature>
<dbReference type="PANTHER" id="PTHR46010:SF1">
    <property type="entry name" value="PROTEIN IWS1 HOMOLOG"/>
    <property type="match status" value="1"/>
</dbReference>
<dbReference type="Pfam" id="PF08711">
    <property type="entry name" value="Med26"/>
    <property type="match status" value="1"/>
</dbReference>
<feature type="compositionally biased region" description="Acidic residues" evidence="3">
    <location>
        <begin position="188"/>
        <end position="198"/>
    </location>
</feature>
<feature type="compositionally biased region" description="Basic and acidic residues" evidence="3">
    <location>
        <begin position="250"/>
        <end position="271"/>
    </location>
</feature>
<feature type="compositionally biased region" description="Polar residues" evidence="3">
    <location>
        <begin position="55"/>
        <end position="77"/>
    </location>
</feature>
<evidence type="ECO:0000313" key="6">
    <source>
        <dbReference type="Proteomes" id="UP000053766"/>
    </source>
</evidence>
<feature type="compositionally biased region" description="Acidic residues" evidence="3">
    <location>
        <begin position="234"/>
        <end position="249"/>
    </location>
</feature>
<evidence type="ECO:0000259" key="4">
    <source>
        <dbReference type="PROSITE" id="PS51319"/>
    </source>
</evidence>
<dbReference type="Proteomes" id="UP000053766">
    <property type="component" value="Unassembled WGS sequence"/>
</dbReference>
<evidence type="ECO:0000256" key="1">
    <source>
        <dbReference type="ARBA" id="ARBA00037992"/>
    </source>
</evidence>
<dbReference type="InterPro" id="IPR035441">
    <property type="entry name" value="TFIIS/LEDGF_dom_sf"/>
</dbReference>
<feature type="domain" description="TFIIS N-terminal" evidence="4">
    <location>
        <begin position="369"/>
        <end position="464"/>
    </location>
</feature>
<comment type="similarity">
    <text evidence="1">Belongs to the IWS1 family.</text>
</comment>
<feature type="compositionally biased region" description="Basic and acidic residues" evidence="3">
    <location>
        <begin position="33"/>
        <end position="42"/>
    </location>
</feature>
<dbReference type="PROSITE" id="PS51319">
    <property type="entry name" value="TFIIS_N"/>
    <property type="match status" value="1"/>
</dbReference>
<proteinExistence type="inferred from homology"/>
<feature type="compositionally biased region" description="Polar residues" evidence="3">
    <location>
        <begin position="13"/>
        <end position="27"/>
    </location>
</feature>
<dbReference type="GO" id="GO:0016973">
    <property type="term" value="P:poly(A)+ mRNA export from nucleus"/>
    <property type="evidence" value="ECO:0007669"/>
    <property type="project" value="TreeGrafter"/>
</dbReference>
<name>A0A0D8XUZ7_DICVI</name>